<dbReference type="GO" id="GO:0005886">
    <property type="term" value="C:plasma membrane"/>
    <property type="evidence" value="ECO:0007669"/>
    <property type="project" value="UniProtKB-SubCell"/>
</dbReference>
<dbReference type="AlphaFoldDB" id="A0A8G2BY83"/>
<evidence type="ECO:0000313" key="8">
    <source>
        <dbReference type="EMBL" id="SEG15883.1"/>
    </source>
</evidence>
<evidence type="ECO:0000256" key="2">
    <source>
        <dbReference type="ARBA" id="ARBA00009784"/>
    </source>
</evidence>
<dbReference type="RefSeq" id="WP_099463354.1">
    <property type="nucleotide sequence ID" value="NZ_FNVS01000017.1"/>
</dbReference>
<dbReference type="PANTHER" id="PTHR33508">
    <property type="entry name" value="UPF0056 MEMBRANE PROTEIN YHCE"/>
    <property type="match status" value="1"/>
</dbReference>
<dbReference type="EMBL" id="FNVS01000017">
    <property type="protein sequence ID" value="SEG15883.1"/>
    <property type="molecule type" value="Genomic_DNA"/>
</dbReference>
<name>A0A8G2BY83_9BACT</name>
<feature type="transmembrane region" description="Helical" evidence="7">
    <location>
        <begin position="45"/>
        <end position="67"/>
    </location>
</feature>
<protein>
    <recommendedName>
        <fullName evidence="7">UPF0056 membrane protein</fullName>
    </recommendedName>
</protein>
<accession>A0A8G2BY83</accession>
<organism evidence="8 9">
    <name type="scientific">Parabacteroides chinchillae</name>
    <dbReference type="NCBI Taxonomy" id="871327"/>
    <lineage>
        <taxon>Bacteria</taxon>
        <taxon>Pseudomonadati</taxon>
        <taxon>Bacteroidota</taxon>
        <taxon>Bacteroidia</taxon>
        <taxon>Bacteroidales</taxon>
        <taxon>Tannerellaceae</taxon>
        <taxon>Parabacteroides</taxon>
    </lineage>
</organism>
<evidence type="ECO:0000256" key="7">
    <source>
        <dbReference type="RuleBase" id="RU362048"/>
    </source>
</evidence>
<evidence type="ECO:0000313" key="9">
    <source>
        <dbReference type="Proteomes" id="UP000236725"/>
    </source>
</evidence>
<evidence type="ECO:0000256" key="5">
    <source>
        <dbReference type="ARBA" id="ARBA00022989"/>
    </source>
</evidence>
<feature type="transmembrane region" description="Helical" evidence="7">
    <location>
        <begin position="131"/>
        <end position="151"/>
    </location>
</feature>
<feature type="transmembrane region" description="Helical" evidence="7">
    <location>
        <begin position="172"/>
        <end position="193"/>
    </location>
</feature>
<comment type="similarity">
    <text evidence="2 7">Belongs to the UPF0056 (MarC) family.</text>
</comment>
<dbReference type="PANTHER" id="PTHR33508:SF1">
    <property type="entry name" value="UPF0056 MEMBRANE PROTEIN YHCE"/>
    <property type="match status" value="1"/>
</dbReference>
<dbReference type="InterPro" id="IPR002771">
    <property type="entry name" value="Multi_antbiot-R_MarC"/>
</dbReference>
<keyword evidence="9" id="KW-1185">Reference proteome</keyword>
<evidence type="ECO:0000256" key="3">
    <source>
        <dbReference type="ARBA" id="ARBA00022475"/>
    </source>
</evidence>
<feature type="transmembrane region" description="Helical" evidence="7">
    <location>
        <begin position="105"/>
        <end position="125"/>
    </location>
</feature>
<gene>
    <name evidence="8" type="ORF">SAMN05444001_11752</name>
</gene>
<evidence type="ECO:0000256" key="6">
    <source>
        <dbReference type="ARBA" id="ARBA00023136"/>
    </source>
</evidence>
<comment type="caution">
    <text evidence="8">The sequence shown here is derived from an EMBL/GenBank/DDBJ whole genome shotgun (WGS) entry which is preliminary data.</text>
</comment>
<keyword evidence="5 7" id="KW-1133">Transmembrane helix</keyword>
<keyword evidence="4 7" id="KW-0812">Transmembrane</keyword>
<dbReference type="Pfam" id="PF01914">
    <property type="entry name" value="MarC"/>
    <property type="match status" value="1"/>
</dbReference>
<feature type="transmembrane region" description="Helical" evidence="7">
    <location>
        <begin position="73"/>
        <end position="93"/>
    </location>
</feature>
<keyword evidence="6 7" id="KW-0472">Membrane</keyword>
<dbReference type="Proteomes" id="UP000236725">
    <property type="component" value="Unassembled WGS sequence"/>
</dbReference>
<feature type="transmembrane region" description="Helical" evidence="7">
    <location>
        <begin position="12"/>
        <end position="33"/>
    </location>
</feature>
<sequence>MLSNFDFQQMASAFIVLFAVIDIIGSIPIIVELKRRGKGVNALKATTISFGLMVGFFYVGDYILQLFHVDIESFAVAGSFIIFLLALEMILDIEIFKNQGPIKEATLVPLVFPLLAGAGSFTTLLSLRAEYASINILVALILNMIWVYFVVRMTAKVEKILGKGGIYMIRKFFGIILLAISVRLFTSNIALLFDGLQK</sequence>
<keyword evidence="3" id="KW-1003">Cell membrane</keyword>
<evidence type="ECO:0000256" key="4">
    <source>
        <dbReference type="ARBA" id="ARBA00022692"/>
    </source>
</evidence>
<comment type="subcellular location">
    <subcellularLocation>
        <location evidence="1 7">Cell membrane</location>
        <topology evidence="1 7">Multi-pass membrane protein</topology>
    </subcellularLocation>
</comment>
<proteinExistence type="inferred from homology"/>
<reference evidence="8 9" key="1">
    <citation type="submission" date="2016-10" db="EMBL/GenBank/DDBJ databases">
        <authorList>
            <person name="Varghese N."/>
            <person name="Submissions S."/>
        </authorList>
    </citation>
    <scope>NUCLEOTIDE SEQUENCE [LARGE SCALE GENOMIC DNA]</scope>
    <source>
        <strain evidence="8 9">DSM 29073</strain>
    </source>
</reference>
<evidence type="ECO:0000256" key="1">
    <source>
        <dbReference type="ARBA" id="ARBA00004651"/>
    </source>
</evidence>